<reference evidence="10 11" key="1">
    <citation type="submission" date="2024-03" db="EMBL/GenBank/DDBJ databases">
        <title>Human intestinal bacterial collection.</title>
        <authorList>
            <person name="Pauvert C."/>
            <person name="Hitch T.C.A."/>
            <person name="Clavel T."/>
        </authorList>
    </citation>
    <scope>NUCLEOTIDE SEQUENCE [LARGE SCALE GENOMIC DNA]</scope>
    <source>
        <strain evidence="10 11">CLA-AP-H29</strain>
    </source>
</reference>
<comment type="function">
    <text evidence="1">General (non sugar-specific) component of the phosphoenolpyruvate-dependent sugar phosphotransferase system (sugar PTS). This major carbohydrate active-transport system catalyzes the phosphorylation of incoming sugar substrates concomitantly with their translocation across the cell membrane. The phosphoryl group from phosphoenolpyruvate (PEP) is transferred to the phosphoryl carrier protein HPr by enzyme I. Phospho-HPr then transfers it to the PTS EIIA domain.</text>
</comment>
<dbReference type="InterPro" id="IPR035895">
    <property type="entry name" value="HPr-like_sf"/>
</dbReference>
<dbReference type="PANTHER" id="PTHR33705">
    <property type="entry name" value="PHOSPHOCARRIER PROTEIN HPR"/>
    <property type="match status" value="1"/>
</dbReference>
<keyword evidence="7" id="KW-0598">Phosphotransferase system</keyword>
<dbReference type="EMBL" id="JBBMFK010000008">
    <property type="protein sequence ID" value="MEQ2443084.1"/>
    <property type="molecule type" value="Genomic_DNA"/>
</dbReference>
<feature type="domain" description="HPr" evidence="9">
    <location>
        <begin position="1"/>
        <end position="90"/>
    </location>
</feature>
<dbReference type="Proteomes" id="UP001464378">
    <property type="component" value="Unassembled WGS sequence"/>
</dbReference>
<organism evidence="10 11">
    <name type="scientific">Pseudoflavonifractor intestinihominis</name>
    <dbReference type="NCBI Taxonomy" id="3133171"/>
    <lineage>
        <taxon>Bacteria</taxon>
        <taxon>Bacillati</taxon>
        <taxon>Bacillota</taxon>
        <taxon>Clostridia</taxon>
        <taxon>Eubacteriales</taxon>
        <taxon>Oscillospiraceae</taxon>
        <taxon>Pseudoflavonifractor</taxon>
    </lineage>
</organism>
<keyword evidence="11" id="KW-1185">Reference proteome</keyword>
<accession>A0ABV1E8A7</accession>
<comment type="subcellular location">
    <subcellularLocation>
        <location evidence="2">Cytoplasm</location>
    </subcellularLocation>
</comment>
<dbReference type="NCBIfam" id="TIGR01003">
    <property type="entry name" value="PTS_HPr_family"/>
    <property type="match status" value="1"/>
</dbReference>
<dbReference type="PROSITE" id="PS00589">
    <property type="entry name" value="PTS_HPR_SER"/>
    <property type="match status" value="1"/>
</dbReference>
<evidence type="ECO:0000256" key="3">
    <source>
        <dbReference type="ARBA" id="ARBA00020422"/>
    </source>
</evidence>
<evidence type="ECO:0000313" key="11">
    <source>
        <dbReference type="Proteomes" id="UP001464378"/>
    </source>
</evidence>
<evidence type="ECO:0000256" key="1">
    <source>
        <dbReference type="ARBA" id="ARBA00003681"/>
    </source>
</evidence>
<protein>
    <recommendedName>
        <fullName evidence="3">Phosphocarrier protein HPr</fullName>
    </recommendedName>
    <alternativeName>
        <fullName evidence="8">Histidine-containing protein</fullName>
    </alternativeName>
</protein>
<evidence type="ECO:0000256" key="6">
    <source>
        <dbReference type="ARBA" id="ARBA00022597"/>
    </source>
</evidence>
<dbReference type="PRINTS" id="PR00107">
    <property type="entry name" value="PHOSPHOCPHPR"/>
</dbReference>
<name>A0ABV1E8A7_9FIRM</name>
<dbReference type="InterPro" id="IPR050399">
    <property type="entry name" value="HPr"/>
</dbReference>
<dbReference type="InterPro" id="IPR001020">
    <property type="entry name" value="PTS_HPr_His_P_site"/>
</dbReference>
<dbReference type="InterPro" id="IPR000032">
    <property type="entry name" value="HPr-like"/>
</dbReference>
<evidence type="ECO:0000259" key="9">
    <source>
        <dbReference type="PROSITE" id="PS51350"/>
    </source>
</evidence>
<dbReference type="RefSeq" id="WP_349231409.1">
    <property type="nucleotide sequence ID" value="NZ_JBBMFK010000008.1"/>
</dbReference>
<dbReference type="SUPFAM" id="SSF55594">
    <property type="entry name" value="HPr-like"/>
    <property type="match status" value="1"/>
</dbReference>
<dbReference type="Gene3D" id="3.30.1340.10">
    <property type="entry name" value="HPr-like"/>
    <property type="match status" value="1"/>
</dbReference>
<keyword evidence="6" id="KW-0762">Sugar transport</keyword>
<sequence length="90" mass="9111">MKTAETVVRNKTGLHARPAAAFSAAAAAFQSAVTVRNLDKGKQANAKSVVRVLSLGMAQGTRISVSAEGADEEAAVDALVALVNGGFGEL</sequence>
<evidence type="ECO:0000256" key="5">
    <source>
        <dbReference type="ARBA" id="ARBA00022490"/>
    </source>
</evidence>
<evidence type="ECO:0000313" key="10">
    <source>
        <dbReference type="EMBL" id="MEQ2443084.1"/>
    </source>
</evidence>
<proteinExistence type="predicted"/>
<dbReference type="InterPro" id="IPR002114">
    <property type="entry name" value="PTS_HPr_Ser_P_site"/>
</dbReference>
<dbReference type="CDD" id="cd00367">
    <property type="entry name" value="PTS-HPr_like"/>
    <property type="match status" value="1"/>
</dbReference>
<dbReference type="Pfam" id="PF00381">
    <property type="entry name" value="PTS-HPr"/>
    <property type="match status" value="1"/>
</dbReference>
<evidence type="ECO:0000256" key="8">
    <source>
        <dbReference type="ARBA" id="ARBA00033055"/>
    </source>
</evidence>
<gene>
    <name evidence="10" type="ORF">WMO64_06340</name>
</gene>
<dbReference type="PROSITE" id="PS00369">
    <property type="entry name" value="PTS_HPR_HIS"/>
    <property type="match status" value="1"/>
</dbReference>
<evidence type="ECO:0000256" key="4">
    <source>
        <dbReference type="ARBA" id="ARBA00022448"/>
    </source>
</evidence>
<comment type="caution">
    <text evidence="10">The sequence shown here is derived from an EMBL/GenBank/DDBJ whole genome shotgun (WGS) entry which is preliminary data.</text>
</comment>
<evidence type="ECO:0000256" key="7">
    <source>
        <dbReference type="ARBA" id="ARBA00022683"/>
    </source>
</evidence>
<dbReference type="PROSITE" id="PS51350">
    <property type="entry name" value="PTS_HPR_DOM"/>
    <property type="match status" value="1"/>
</dbReference>
<keyword evidence="5" id="KW-0963">Cytoplasm</keyword>
<keyword evidence="4" id="KW-0813">Transport</keyword>
<dbReference type="PANTHER" id="PTHR33705:SF1">
    <property type="entry name" value="PHOSPHOCARRIER PROTEIN HPR"/>
    <property type="match status" value="1"/>
</dbReference>
<evidence type="ECO:0000256" key="2">
    <source>
        <dbReference type="ARBA" id="ARBA00004496"/>
    </source>
</evidence>